<protein>
    <recommendedName>
        <fullName evidence="7">Trypsin-like serine protease</fullName>
    </recommendedName>
</protein>
<accession>A0ABX1VAX4</accession>
<feature type="compositionally biased region" description="Basic and acidic residues" evidence="4">
    <location>
        <begin position="689"/>
        <end position="703"/>
    </location>
</feature>
<name>A0ABX1VAX4_9PLAN</name>
<evidence type="ECO:0000256" key="4">
    <source>
        <dbReference type="SAM" id="MobiDB-lite"/>
    </source>
</evidence>
<dbReference type="Gene3D" id="2.40.10.10">
    <property type="entry name" value="Trypsin-like serine proteases"/>
    <property type="match status" value="2"/>
</dbReference>
<keyword evidence="3" id="KW-0378">Hydrolase</keyword>
<feature type="compositionally biased region" description="Low complexity" evidence="4">
    <location>
        <begin position="62"/>
        <end position="71"/>
    </location>
</feature>
<comment type="caution">
    <text evidence="5">The sequence shown here is derived from an EMBL/GenBank/DDBJ whole genome shotgun (WGS) entry which is preliminary data.</text>
</comment>
<evidence type="ECO:0000256" key="3">
    <source>
        <dbReference type="ARBA" id="ARBA00022801"/>
    </source>
</evidence>
<organism evidence="5 6">
    <name type="scientific">Alienimonas chondri</name>
    <dbReference type="NCBI Taxonomy" id="2681879"/>
    <lineage>
        <taxon>Bacteria</taxon>
        <taxon>Pseudomonadati</taxon>
        <taxon>Planctomycetota</taxon>
        <taxon>Planctomycetia</taxon>
        <taxon>Planctomycetales</taxon>
        <taxon>Planctomycetaceae</taxon>
        <taxon>Alienimonas</taxon>
    </lineage>
</organism>
<dbReference type="InterPro" id="IPR001940">
    <property type="entry name" value="Peptidase_S1C"/>
</dbReference>
<dbReference type="Pfam" id="PF13365">
    <property type="entry name" value="Trypsin_2"/>
    <property type="match status" value="1"/>
</dbReference>
<comment type="similarity">
    <text evidence="1">Belongs to the peptidase S1C family.</text>
</comment>
<keyword evidence="6" id="KW-1185">Reference proteome</keyword>
<dbReference type="InterPro" id="IPR051201">
    <property type="entry name" value="Chloro_Bact_Ser_Proteases"/>
</dbReference>
<dbReference type="Proteomes" id="UP000609651">
    <property type="component" value="Unassembled WGS sequence"/>
</dbReference>
<evidence type="ECO:0000256" key="1">
    <source>
        <dbReference type="ARBA" id="ARBA00010541"/>
    </source>
</evidence>
<evidence type="ECO:0000256" key="2">
    <source>
        <dbReference type="ARBA" id="ARBA00022670"/>
    </source>
</evidence>
<sequence>MWGRALRPIDATQNSFHFCTPMALPVTCDECFTAFEAPTKARGKRVRCPHCSAAVRVGGGAAAPPQSSAAPTRAGGKRKAAPATKAAGPSTGVLIGGGIAAVLVVGGGMLGLGMMLAGGGDAAVAGGVAPTPVVAETSPTEPRNAAGDSSNETSSESAPDADRSERAPSPAEDDETGVMAKGGLVADLGIAKRGGLSAEMSSDAEGAEAVVAPADSSDAEGSEAAGPVATASSEGLPAVRGEELRGSELVSAVMPSVVRINNTGPRARSQGSGYLVHSDGIVVTNYHVVSGANRIEVEFQDGKKYDSPGYLLVEPQYDIAVIKIDLEGDDTRPAVPLMGEFPAQGSEVMAFGTPQGLNFSSTRGSVNAVRDEDEIRNKTNTDHRGTWIQFDASISSGNSGGPLCDMRGNVVGMNTFVMGGGGVAQNLNFAISSVDIREKVRGVLDAYQGESSIQRWSAEKLKEFDGDLGRKLVENEIGTNKGKRILASMTEVLFVKYQEGGDPSLDGVRRYVDSQAEKAVEKSNMSVVWKRPERIDIAIMVIKMDVEPKERGSSVMVVTLEAEVVVPDTEDDSKQNLFCRVWTHKGEIGTLSPMSIVTGKVPPGWSLRLMQFFGDFRRVYKDAQDEALEGNLDDDTERDGSKIAEEGEGLFEELFGGIFNLPEPGADVGEGEESPRGLGPEGESPNEGSRGEFPRPMEPDDDR</sequence>
<feature type="region of interest" description="Disordered" evidence="4">
    <location>
        <begin position="58"/>
        <end position="88"/>
    </location>
</feature>
<reference evidence="5 6" key="1">
    <citation type="journal article" date="2020" name="Syst. Appl. Microbiol.">
        <title>Alienimonas chondri sp. nov., a novel planctomycete isolated from the biofilm of the red alga Chondrus crispus.</title>
        <authorList>
            <person name="Vitorino I."/>
            <person name="Albuquerque L."/>
            <person name="Wiegand S."/>
            <person name="Kallscheuer N."/>
            <person name="da Costa M.S."/>
            <person name="Lobo-da-Cunha A."/>
            <person name="Jogler C."/>
            <person name="Lage O.M."/>
        </authorList>
    </citation>
    <scope>NUCLEOTIDE SEQUENCE [LARGE SCALE GENOMIC DNA]</scope>
    <source>
        <strain evidence="5 6">LzC2</strain>
    </source>
</reference>
<dbReference type="InterPro" id="IPR043504">
    <property type="entry name" value="Peptidase_S1_PA_chymotrypsin"/>
</dbReference>
<evidence type="ECO:0000313" key="6">
    <source>
        <dbReference type="Proteomes" id="UP000609651"/>
    </source>
</evidence>
<feature type="compositionally biased region" description="Polar residues" evidence="4">
    <location>
        <begin position="137"/>
        <end position="157"/>
    </location>
</feature>
<feature type="region of interest" description="Disordered" evidence="4">
    <location>
        <begin position="658"/>
        <end position="703"/>
    </location>
</feature>
<gene>
    <name evidence="5" type="ORF">LzC2_12810</name>
</gene>
<feature type="region of interest" description="Disordered" evidence="4">
    <location>
        <begin position="199"/>
        <end position="233"/>
    </location>
</feature>
<feature type="region of interest" description="Disordered" evidence="4">
    <location>
        <begin position="133"/>
        <end position="180"/>
    </location>
</feature>
<dbReference type="PANTHER" id="PTHR43343">
    <property type="entry name" value="PEPTIDASE S12"/>
    <property type="match status" value="1"/>
</dbReference>
<dbReference type="SUPFAM" id="SSF50494">
    <property type="entry name" value="Trypsin-like serine proteases"/>
    <property type="match status" value="1"/>
</dbReference>
<dbReference type="PRINTS" id="PR00834">
    <property type="entry name" value="PROTEASES2C"/>
</dbReference>
<dbReference type="PANTHER" id="PTHR43343:SF3">
    <property type="entry name" value="PROTEASE DO-LIKE 8, CHLOROPLASTIC"/>
    <property type="match status" value="1"/>
</dbReference>
<evidence type="ECO:0008006" key="7">
    <source>
        <dbReference type="Google" id="ProtNLM"/>
    </source>
</evidence>
<keyword evidence="2" id="KW-0645">Protease</keyword>
<evidence type="ECO:0000313" key="5">
    <source>
        <dbReference type="EMBL" id="NNJ25213.1"/>
    </source>
</evidence>
<dbReference type="EMBL" id="WTPX01000028">
    <property type="protein sequence ID" value="NNJ25213.1"/>
    <property type="molecule type" value="Genomic_DNA"/>
</dbReference>
<dbReference type="InterPro" id="IPR009003">
    <property type="entry name" value="Peptidase_S1_PA"/>
</dbReference>
<proteinExistence type="inferred from homology"/>